<sequence length="133" mass="15428">MGITTYGYVPTLPMDLVLALKEMKNSYEIFAKYVERRTEMTITNDPSTTAEAIHELNVFRWRNRANCLVFISAQRDSWSLPLLDPQHANFQRIVAVGYSKADLSKMVKPPRGLALEKHFNRQQSFLLLRIINR</sequence>
<gene>
    <name evidence="1" type="primary">Necator_chrII.g8779</name>
    <name evidence="1" type="ORF">RB195_020984</name>
</gene>
<proteinExistence type="predicted"/>
<protein>
    <submittedName>
        <fullName evidence="1">Uncharacterized protein</fullName>
    </submittedName>
</protein>
<dbReference type="Proteomes" id="UP001303046">
    <property type="component" value="Unassembled WGS sequence"/>
</dbReference>
<comment type="caution">
    <text evidence="1">The sequence shown here is derived from an EMBL/GenBank/DDBJ whole genome shotgun (WGS) entry which is preliminary data.</text>
</comment>
<accession>A0ABR1CP81</accession>
<organism evidence="1 2">
    <name type="scientific">Necator americanus</name>
    <name type="common">Human hookworm</name>
    <dbReference type="NCBI Taxonomy" id="51031"/>
    <lineage>
        <taxon>Eukaryota</taxon>
        <taxon>Metazoa</taxon>
        <taxon>Ecdysozoa</taxon>
        <taxon>Nematoda</taxon>
        <taxon>Chromadorea</taxon>
        <taxon>Rhabditida</taxon>
        <taxon>Rhabditina</taxon>
        <taxon>Rhabditomorpha</taxon>
        <taxon>Strongyloidea</taxon>
        <taxon>Ancylostomatidae</taxon>
        <taxon>Bunostominae</taxon>
        <taxon>Necator</taxon>
    </lineage>
</organism>
<dbReference type="EMBL" id="JAVFWL010000002">
    <property type="protein sequence ID" value="KAK6739260.1"/>
    <property type="molecule type" value="Genomic_DNA"/>
</dbReference>
<keyword evidence="2" id="KW-1185">Reference proteome</keyword>
<reference evidence="1 2" key="1">
    <citation type="submission" date="2023-08" db="EMBL/GenBank/DDBJ databases">
        <title>A Necator americanus chromosomal reference genome.</title>
        <authorList>
            <person name="Ilik V."/>
            <person name="Petrzelkova K.J."/>
            <person name="Pardy F."/>
            <person name="Fuh T."/>
            <person name="Niatou-Singa F.S."/>
            <person name="Gouil Q."/>
            <person name="Baker L."/>
            <person name="Ritchie M.E."/>
            <person name="Jex A.R."/>
            <person name="Gazzola D."/>
            <person name="Li H."/>
            <person name="Toshio Fujiwara R."/>
            <person name="Zhan B."/>
            <person name="Aroian R.V."/>
            <person name="Pafco B."/>
            <person name="Schwarz E.M."/>
        </authorList>
    </citation>
    <scope>NUCLEOTIDE SEQUENCE [LARGE SCALE GENOMIC DNA]</scope>
    <source>
        <strain evidence="1 2">Aroian</strain>
        <tissue evidence="1">Whole animal</tissue>
    </source>
</reference>
<name>A0ABR1CP81_NECAM</name>
<evidence type="ECO:0000313" key="1">
    <source>
        <dbReference type="EMBL" id="KAK6739260.1"/>
    </source>
</evidence>
<evidence type="ECO:0000313" key="2">
    <source>
        <dbReference type="Proteomes" id="UP001303046"/>
    </source>
</evidence>